<comment type="caution">
    <text evidence="7">The sequence shown here is derived from an EMBL/GenBank/DDBJ whole genome shotgun (WGS) entry which is preliminary data.</text>
</comment>
<dbReference type="GO" id="GO:0009318">
    <property type="term" value="C:exodeoxyribonuclease VII complex"/>
    <property type="evidence" value="ECO:0007669"/>
    <property type="project" value="UniProtKB-UniRule"/>
</dbReference>
<proteinExistence type="inferred from homology"/>
<dbReference type="EC" id="3.1.11.6" evidence="6"/>
<gene>
    <name evidence="7" type="primary">xseB</name>
    <name evidence="7" type="ORF">HMPREF0581_0596</name>
</gene>
<name>X8IRU1_9FIRM</name>
<keyword evidence="2" id="KW-0963">Cytoplasm</keyword>
<evidence type="ECO:0000256" key="6">
    <source>
        <dbReference type="NCBIfam" id="TIGR01280"/>
    </source>
</evidence>
<evidence type="ECO:0000256" key="3">
    <source>
        <dbReference type="ARBA" id="ARBA00022722"/>
    </source>
</evidence>
<evidence type="ECO:0000313" key="7">
    <source>
        <dbReference type="EMBL" id="EUC51746.1"/>
    </source>
</evidence>
<dbReference type="InterPro" id="IPR003761">
    <property type="entry name" value="Exonuc_VII_S"/>
</dbReference>
<keyword evidence="3" id="KW-0540">Nuclease</keyword>
<keyword evidence="5" id="KW-0269">Exonuclease</keyword>
<dbReference type="Gene3D" id="1.10.287.1040">
    <property type="entry name" value="Exonuclease VII, small subunit"/>
    <property type="match status" value="1"/>
</dbReference>
<dbReference type="EMBL" id="JALU01000024">
    <property type="protein sequence ID" value="EUC51746.1"/>
    <property type="molecule type" value="Genomic_DNA"/>
</dbReference>
<reference evidence="7 8" key="1">
    <citation type="submission" date="2014-01" db="EMBL/GenBank/DDBJ databases">
        <authorList>
            <person name="Durkin A.S."/>
            <person name="McCorrison J."/>
            <person name="Torralba M."/>
            <person name="Gillis M."/>
            <person name="Haft D.H."/>
            <person name="Methe B."/>
            <person name="Sutton G."/>
            <person name="Nelson K.E."/>
        </authorList>
    </citation>
    <scope>NUCLEOTIDE SEQUENCE [LARGE SCALE GENOMIC DNA]</scope>
    <source>
        <strain evidence="7 8">ATCC 33093</strain>
    </source>
</reference>
<dbReference type="InterPro" id="IPR037004">
    <property type="entry name" value="Exonuc_VII_ssu_sf"/>
</dbReference>
<dbReference type="GO" id="GO:0008855">
    <property type="term" value="F:exodeoxyribonuclease VII activity"/>
    <property type="evidence" value="ECO:0007669"/>
    <property type="project" value="UniProtKB-UniRule"/>
</dbReference>
<dbReference type="Pfam" id="PF02609">
    <property type="entry name" value="Exonuc_VII_S"/>
    <property type="match status" value="1"/>
</dbReference>
<dbReference type="AlphaFoldDB" id="X8IRU1"/>
<sequence length="66" mass="7571">MTQATEKTFMEAYRSLVDAATNITKQTTSIDDSLRLFDEGMKDAERCTKMLDEAEQKIEIYTKEGK</sequence>
<evidence type="ECO:0000256" key="5">
    <source>
        <dbReference type="ARBA" id="ARBA00022839"/>
    </source>
</evidence>
<evidence type="ECO:0000313" key="8">
    <source>
        <dbReference type="Proteomes" id="UP000022645"/>
    </source>
</evidence>
<protein>
    <recommendedName>
        <fullName evidence="6">Exodeoxyribonuclease VII small subunit</fullName>
        <ecNumber evidence="6">3.1.11.6</ecNumber>
    </recommendedName>
</protein>
<keyword evidence="4 7" id="KW-0378">Hydrolase</keyword>
<dbReference type="GO" id="GO:0006308">
    <property type="term" value="P:DNA catabolic process"/>
    <property type="evidence" value="ECO:0007669"/>
    <property type="project" value="UniProtKB-UniRule"/>
</dbReference>
<evidence type="ECO:0000256" key="2">
    <source>
        <dbReference type="ARBA" id="ARBA00022490"/>
    </source>
</evidence>
<dbReference type="Proteomes" id="UP000022645">
    <property type="component" value="Unassembled WGS sequence"/>
</dbReference>
<dbReference type="NCBIfam" id="TIGR01280">
    <property type="entry name" value="xseB"/>
    <property type="match status" value="1"/>
</dbReference>
<evidence type="ECO:0000256" key="1">
    <source>
        <dbReference type="ARBA" id="ARBA00009998"/>
    </source>
</evidence>
<dbReference type="RefSeq" id="WP_009644792.1">
    <property type="nucleotide sequence ID" value="NZ_JALU01000024.1"/>
</dbReference>
<dbReference type="SUPFAM" id="SSF116842">
    <property type="entry name" value="XseB-like"/>
    <property type="match status" value="1"/>
</dbReference>
<evidence type="ECO:0000256" key="4">
    <source>
        <dbReference type="ARBA" id="ARBA00022801"/>
    </source>
</evidence>
<organism evidence="7 8">
    <name type="scientific">Mogibacterium timidum ATCC 33093</name>
    <dbReference type="NCBI Taxonomy" id="1401079"/>
    <lineage>
        <taxon>Bacteria</taxon>
        <taxon>Bacillati</taxon>
        <taxon>Bacillota</taxon>
        <taxon>Clostridia</taxon>
        <taxon>Peptostreptococcales</taxon>
        <taxon>Anaerovoracaceae</taxon>
        <taxon>Mogibacterium</taxon>
    </lineage>
</organism>
<comment type="similarity">
    <text evidence="1">Belongs to the XseB family.</text>
</comment>
<accession>X8IRU1</accession>